<keyword evidence="4" id="KW-1185">Reference proteome</keyword>
<dbReference type="PANTHER" id="PTHR43201:SF32">
    <property type="entry name" value="2-SUCCINYLBENZOATE--COA LIGASE, CHLOROPLASTIC_PEROXISOMAL"/>
    <property type="match status" value="1"/>
</dbReference>
<dbReference type="InterPro" id="IPR000873">
    <property type="entry name" value="AMP-dep_synth/lig_dom"/>
</dbReference>
<sequence length="561" mass="62638">MGYFWEGHICQCLSRISSLRRDSPVTIFGNRQKTGKQFVESVINLAQGLREIGLRRGDVVAIAAVNSDLYLEWILAVAYVGAVAAPLNYRWSFEEARLAIEVVTPVLLVVDEICSFWSLKLQNNNLDFLRWYAVLGDLSSLHSNVDNVLTTETLMKPSHISKQFDYTWAPEGIALICFTSGTTGRPKGVAITHTALIVQSLAKIAIVGYNEDDVYLHTAPLCHIGGISSGMAMLMVGACHVLIPKFEAELALKTIEQHHVSSLITVPAMMADLVSNIRKHKSWKGGEHVKKILNGGGGLSVELINNATKIFPCAKLLSAYGMTEACSSLTFMNLYDPRGEKNDEREIREKKSSIINNPGGICVGKPAPHVELQIHRDGSSCIGRILTRGPHVMLRYWDQAPTTVLKFEDEGWLDTGDIGWIDDYGAVWLIGRLNGRIKSGGENVYPEEVEAVLRQHPGVSNAIVVGLPDSRLTQMVAACIQIKEEWQWNNQAGHLHERQEQRLSSDILQLHCKQMNLTRFKIPKIFILWRKPFSLTTTGKLRRDEIRRQVMAQLQIFPSPL</sequence>
<dbReference type="GO" id="GO:0006631">
    <property type="term" value="P:fatty acid metabolic process"/>
    <property type="evidence" value="ECO:0007669"/>
    <property type="project" value="TreeGrafter"/>
</dbReference>
<dbReference type="Pfam" id="PF00501">
    <property type="entry name" value="AMP-binding"/>
    <property type="match status" value="1"/>
</dbReference>
<evidence type="ECO:0000313" key="4">
    <source>
        <dbReference type="Proteomes" id="UP001141806"/>
    </source>
</evidence>
<dbReference type="PROSITE" id="PS00455">
    <property type="entry name" value="AMP_BINDING"/>
    <property type="match status" value="1"/>
</dbReference>
<dbReference type="EMBL" id="JAMYWD010000001">
    <property type="protein sequence ID" value="KAJ4981578.1"/>
    <property type="molecule type" value="Genomic_DNA"/>
</dbReference>
<evidence type="ECO:0000259" key="2">
    <source>
        <dbReference type="Pfam" id="PF13193"/>
    </source>
</evidence>
<dbReference type="Pfam" id="PF13193">
    <property type="entry name" value="AMP-binding_C"/>
    <property type="match status" value="1"/>
</dbReference>
<dbReference type="OrthoDB" id="10253115at2759"/>
<dbReference type="GO" id="GO:0031956">
    <property type="term" value="F:medium-chain fatty acid-CoA ligase activity"/>
    <property type="evidence" value="ECO:0007669"/>
    <property type="project" value="TreeGrafter"/>
</dbReference>
<feature type="domain" description="AMP-binding enzyme C-terminal" evidence="2">
    <location>
        <begin position="448"/>
        <end position="540"/>
    </location>
</feature>
<dbReference type="AlphaFoldDB" id="A0A9Q0L308"/>
<gene>
    <name evidence="3" type="ORF">NE237_032415</name>
</gene>
<reference evidence="3" key="1">
    <citation type="journal article" date="2023" name="Plant J.">
        <title>The genome of the king protea, Protea cynaroides.</title>
        <authorList>
            <person name="Chang J."/>
            <person name="Duong T.A."/>
            <person name="Schoeman C."/>
            <person name="Ma X."/>
            <person name="Roodt D."/>
            <person name="Barker N."/>
            <person name="Li Z."/>
            <person name="Van de Peer Y."/>
            <person name="Mizrachi E."/>
        </authorList>
    </citation>
    <scope>NUCLEOTIDE SEQUENCE</scope>
    <source>
        <tissue evidence="3">Young leaves</tissue>
    </source>
</reference>
<dbReference type="Proteomes" id="UP001141806">
    <property type="component" value="Unassembled WGS sequence"/>
</dbReference>
<dbReference type="InterPro" id="IPR020845">
    <property type="entry name" value="AMP-binding_CS"/>
</dbReference>
<feature type="domain" description="AMP-dependent synthetase/ligase" evidence="1">
    <location>
        <begin position="21"/>
        <end position="397"/>
    </location>
</feature>
<dbReference type="Gene3D" id="3.30.300.30">
    <property type="match status" value="1"/>
</dbReference>
<dbReference type="InterPro" id="IPR025110">
    <property type="entry name" value="AMP-bd_C"/>
</dbReference>
<evidence type="ECO:0000259" key="1">
    <source>
        <dbReference type="Pfam" id="PF00501"/>
    </source>
</evidence>
<organism evidence="3 4">
    <name type="scientific">Protea cynaroides</name>
    <dbReference type="NCBI Taxonomy" id="273540"/>
    <lineage>
        <taxon>Eukaryota</taxon>
        <taxon>Viridiplantae</taxon>
        <taxon>Streptophyta</taxon>
        <taxon>Embryophyta</taxon>
        <taxon>Tracheophyta</taxon>
        <taxon>Spermatophyta</taxon>
        <taxon>Magnoliopsida</taxon>
        <taxon>Proteales</taxon>
        <taxon>Proteaceae</taxon>
        <taxon>Protea</taxon>
    </lineage>
</organism>
<accession>A0A9Q0L308</accession>
<dbReference type="SUPFAM" id="SSF56801">
    <property type="entry name" value="Acetyl-CoA synthetase-like"/>
    <property type="match status" value="1"/>
</dbReference>
<dbReference type="InterPro" id="IPR045851">
    <property type="entry name" value="AMP-bd_C_sf"/>
</dbReference>
<protein>
    <submittedName>
        <fullName evidence="3">Uncharacterized protein</fullName>
    </submittedName>
</protein>
<dbReference type="CDD" id="cd04433">
    <property type="entry name" value="AFD_class_I"/>
    <property type="match status" value="1"/>
</dbReference>
<proteinExistence type="predicted"/>
<evidence type="ECO:0000313" key="3">
    <source>
        <dbReference type="EMBL" id="KAJ4981578.1"/>
    </source>
</evidence>
<comment type="caution">
    <text evidence="3">The sequence shown here is derived from an EMBL/GenBank/DDBJ whole genome shotgun (WGS) entry which is preliminary data.</text>
</comment>
<name>A0A9Q0L308_9MAGN</name>
<dbReference type="Gene3D" id="3.40.50.12780">
    <property type="entry name" value="N-terminal domain of ligase-like"/>
    <property type="match status" value="1"/>
</dbReference>
<dbReference type="PANTHER" id="PTHR43201">
    <property type="entry name" value="ACYL-COA SYNTHETASE"/>
    <property type="match status" value="1"/>
</dbReference>
<dbReference type="InterPro" id="IPR042099">
    <property type="entry name" value="ANL_N_sf"/>
</dbReference>